<evidence type="ECO:0000313" key="4">
    <source>
        <dbReference type="Proteomes" id="UP000294927"/>
    </source>
</evidence>
<name>A0A4V3FRN1_9PSEU</name>
<reference evidence="3 4" key="1">
    <citation type="submission" date="2019-03" db="EMBL/GenBank/DDBJ databases">
        <title>Genomic Encyclopedia of Archaeal and Bacterial Type Strains, Phase II (KMG-II): from individual species to whole genera.</title>
        <authorList>
            <person name="Goeker M."/>
        </authorList>
    </citation>
    <scope>NUCLEOTIDE SEQUENCE [LARGE SCALE GENOMIC DNA]</scope>
    <source>
        <strain evidence="3 4">DSM 45499</strain>
    </source>
</reference>
<dbReference type="Gene3D" id="2.120.10.70">
    <property type="entry name" value="Fucose-specific lectin"/>
    <property type="match status" value="2"/>
</dbReference>
<dbReference type="Pfam" id="PF26607">
    <property type="entry name" value="DUF8189"/>
    <property type="match status" value="2"/>
</dbReference>
<protein>
    <recommendedName>
        <fullName evidence="2">PLL-like beta propeller domain-containing protein</fullName>
    </recommendedName>
</protein>
<dbReference type="AlphaFoldDB" id="A0A4V3FRN1"/>
<feature type="domain" description="PLL-like beta propeller" evidence="2">
    <location>
        <begin position="445"/>
        <end position="528"/>
    </location>
</feature>
<dbReference type="Proteomes" id="UP000294927">
    <property type="component" value="Unassembled WGS sequence"/>
</dbReference>
<evidence type="ECO:0000259" key="2">
    <source>
        <dbReference type="Pfam" id="PF26607"/>
    </source>
</evidence>
<sequence length="531" mass="55865">MKGSLSLLAGISLALVSTVDGSVATADPTDHLTDAGYTNQMSAASADTNPNPARITDESWWLMQQLLALQPGSQNGGIYDNKPGYHNTRDANAADDYSIRDPEDQGGPSDKAAAYDWTFPDAQSGNYATIAMYAQRLLASGQDPNDPRMDGWKEFFGQTNNDSHVEGWDFRRDKDATSKPSHLWHIHLSEDRDKVTSLDNKLAALSVLRGETVAQWRGKRSAVAVGADGQLQMFATGADGVPYVRHQISSGWSDWASMGGRVSGLTVAQNPDGRLEIFGTGTDGTPSHNWQLGTGGWSGWASLGGKVSGLAVGRNPDGRLELFGTAADGTSTHNWQLGTGGWSGWASMGGKVSGITAASNADGHLEIFGTAPDGTSSHNWQTASGWSGWASLGAKISGITTATNTDGRLELFGTAPDGTPSHNWQLGAGGWSGWAGMGGRVSGLAVGRNSDGRLEAFGTTSDGTSTHNWQLGTSGWSGWASMTGKFTGITAISNTDGRLEIFGTGTDGAIWHNWQLGPGQWSGWATLGRPA</sequence>
<comment type="caution">
    <text evidence="3">The sequence shown here is derived from an EMBL/GenBank/DDBJ whole genome shotgun (WGS) entry which is preliminary data.</text>
</comment>
<dbReference type="RefSeq" id="WP_208297851.1">
    <property type="nucleotide sequence ID" value="NZ_SOCP01000014.1"/>
</dbReference>
<gene>
    <name evidence="3" type="ORF">CLV71_114161</name>
</gene>
<evidence type="ECO:0000313" key="3">
    <source>
        <dbReference type="EMBL" id="TDV44251.1"/>
    </source>
</evidence>
<dbReference type="SUPFAM" id="SSF89372">
    <property type="entry name" value="Fucose-specific lectin"/>
    <property type="match status" value="1"/>
</dbReference>
<accession>A0A4V3FRN1</accession>
<evidence type="ECO:0000256" key="1">
    <source>
        <dbReference type="SAM" id="MobiDB-lite"/>
    </source>
</evidence>
<proteinExistence type="predicted"/>
<dbReference type="CDD" id="cd22954">
    <property type="entry name" value="PLL_lectin"/>
    <property type="match status" value="1"/>
</dbReference>
<feature type="region of interest" description="Disordered" evidence="1">
    <location>
        <begin position="74"/>
        <end position="110"/>
    </location>
</feature>
<dbReference type="InterPro" id="IPR058502">
    <property type="entry name" value="PLL-like_beta-prop"/>
</dbReference>
<keyword evidence="4" id="KW-1185">Reference proteome</keyword>
<feature type="domain" description="PLL-like beta propeller" evidence="2">
    <location>
        <begin position="266"/>
        <end position="397"/>
    </location>
</feature>
<organism evidence="3 4">
    <name type="scientific">Actinophytocola oryzae</name>
    <dbReference type="NCBI Taxonomy" id="502181"/>
    <lineage>
        <taxon>Bacteria</taxon>
        <taxon>Bacillati</taxon>
        <taxon>Actinomycetota</taxon>
        <taxon>Actinomycetes</taxon>
        <taxon>Pseudonocardiales</taxon>
        <taxon>Pseudonocardiaceae</taxon>
    </lineage>
</organism>
<dbReference type="EMBL" id="SOCP01000014">
    <property type="protein sequence ID" value="TDV44251.1"/>
    <property type="molecule type" value="Genomic_DNA"/>
</dbReference>